<dbReference type="EMBL" id="JACAGK010000029">
    <property type="protein sequence ID" value="MDM1048815.1"/>
    <property type="molecule type" value="Genomic_DNA"/>
</dbReference>
<dbReference type="Proteomes" id="UP001170954">
    <property type="component" value="Unassembled WGS sequence"/>
</dbReference>
<organism evidence="3 4">
    <name type="scientific">Sphingobacterium hotanense</name>
    <dbReference type="NCBI Taxonomy" id="649196"/>
    <lineage>
        <taxon>Bacteria</taxon>
        <taxon>Pseudomonadati</taxon>
        <taxon>Bacteroidota</taxon>
        <taxon>Sphingobacteriia</taxon>
        <taxon>Sphingobacteriales</taxon>
        <taxon>Sphingobacteriaceae</taxon>
        <taxon>Sphingobacterium</taxon>
    </lineage>
</organism>
<evidence type="ECO:0000256" key="1">
    <source>
        <dbReference type="ARBA" id="ARBA00022729"/>
    </source>
</evidence>
<dbReference type="PANTHER" id="PTHR43037:SF1">
    <property type="entry name" value="BLL1128 PROTEIN"/>
    <property type="match status" value="1"/>
</dbReference>
<reference evidence="3" key="1">
    <citation type="submission" date="2020-06" db="EMBL/GenBank/DDBJ databases">
        <authorList>
            <person name="Dong N."/>
        </authorList>
    </citation>
    <scope>NUCLEOTIDE SEQUENCE</scope>
    <source>
        <strain evidence="3">R1692</strain>
    </source>
</reference>
<dbReference type="Gene3D" id="3.40.50.1820">
    <property type="entry name" value="alpha/beta hydrolase"/>
    <property type="match status" value="1"/>
</dbReference>
<reference evidence="3" key="2">
    <citation type="journal article" date="2022" name="Sci. Total Environ.">
        <title>Prevalence, transmission, and molecular epidemiology of tet(X)-positive bacteria among humans, animals, and environmental niches in China: An epidemiological, and genomic-based study.</title>
        <authorList>
            <person name="Dong N."/>
            <person name="Zeng Y."/>
            <person name="Cai C."/>
            <person name="Sun C."/>
            <person name="Lu J."/>
            <person name="Liu C."/>
            <person name="Zhou H."/>
            <person name="Sun Q."/>
            <person name="Shu L."/>
            <person name="Wang H."/>
            <person name="Wang Y."/>
            <person name="Wang S."/>
            <person name="Wu C."/>
            <person name="Chan E.W."/>
            <person name="Chen G."/>
            <person name="Shen Z."/>
            <person name="Chen S."/>
            <person name="Zhang R."/>
        </authorList>
    </citation>
    <scope>NUCLEOTIDE SEQUENCE</scope>
    <source>
        <strain evidence="3">R1692</strain>
    </source>
</reference>
<dbReference type="PANTHER" id="PTHR43037">
    <property type="entry name" value="UNNAMED PRODUCT-RELATED"/>
    <property type="match status" value="1"/>
</dbReference>
<dbReference type="Pfam" id="PF02230">
    <property type="entry name" value="Abhydrolase_2"/>
    <property type="match status" value="1"/>
</dbReference>
<dbReference type="RefSeq" id="WP_286651485.1">
    <property type="nucleotide sequence ID" value="NZ_JACAGK010000029.1"/>
</dbReference>
<protein>
    <submittedName>
        <fullName evidence="3">Alpha/beta fold hydrolase</fullName>
    </submittedName>
</protein>
<dbReference type="SUPFAM" id="SSF53474">
    <property type="entry name" value="alpha/beta-Hydrolases"/>
    <property type="match status" value="1"/>
</dbReference>
<accession>A0ABT7NNR7</accession>
<dbReference type="InterPro" id="IPR029058">
    <property type="entry name" value="AB_hydrolase_fold"/>
</dbReference>
<keyword evidence="3" id="KW-0378">Hydrolase</keyword>
<gene>
    <name evidence="3" type="ORF">HX018_11280</name>
</gene>
<dbReference type="GO" id="GO:0016787">
    <property type="term" value="F:hydrolase activity"/>
    <property type="evidence" value="ECO:0007669"/>
    <property type="project" value="UniProtKB-KW"/>
</dbReference>
<feature type="domain" description="Phospholipase/carboxylesterase/thioesterase" evidence="2">
    <location>
        <begin position="115"/>
        <end position="227"/>
    </location>
</feature>
<proteinExistence type="predicted"/>
<keyword evidence="4" id="KW-1185">Reference proteome</keyword>
<evidence type="ECO:0000259" key="2">
    <source>
        <dbReference type="Pfam" id="PF02230"/>
    </source>
</evidence>
<evidence type="ECO:0000313" key="3">
    <source>
        <dbReference type="EMBL" id="MDM1048815.1"/>
    </source>
</evidence>
<keyword evidence="1" id="KW-0732">Signal</keyword>
<comment type="caution">
    <text evidence="3">The sequence shown here is derived from an EMBL/GenBank/DDBJ whole genome shotgun (WGS) entry which is preliminary data.</text>
</comment>
<evidence type="ECO:0000313" key="4">
    <source>
        <dbReference type="Proteomes" id="UP001170954"/>
    </source>
</evidence>
<sequence length="246" mass="28469">MKVDSINFLSNRENIQKISVEDFKKGIFTIETDTIPYRFLEPKETFLKKRYPLVIAFHNSSRIGNDNEKQLEHLTKTWLTPDIRATYPCYVLAPQFNERSSNYSKSEEGFLESRPSQQAKLVLSLIKELQKRYPNIDDTKIYLIGYSMGASTAQNLMAMAPKEFRALVSIAAVPDLSNLKAFKRKPILLIHGQMDLENPYEGSVTQFERLKGNKRLILKTYDYLNHATITIPFLSGDEIPKWLFKH</sequence>
<name>A0ABT7NNR7_9SPHI</name>
<dbReference type="InterPro" id="IPR050955">
    <property type="entry name" value="Plant_Biomass_Hydrol_Est"/>
</dbReference>
<dbReference type="InterPro" id="IPR003140">
    <property type="entry name" value="PLipase/COase/thioEstase"/>
</dbReference>